<proteinExistence type="predicted"/>
<evidence type="ECO:0000313" key="2">
    <source>
        <dbReference type="EMBL" id="TLP72949.1"/>
    </source>
</evidence>
<gene>
    <name evidence="2" type="ORF">FEF27_11005</name>
</gene>
<keyword evidence="3" id="KW-1185">Reference proteome</keyword>
<accession>A0A5R9A2M4</accession>
<reference evidence="2 3" key="1">
    <citation type="submission" date="2019-05" db="EMBL/GenBank/DDBJ databases">
        <title>Nesterenkonia sp. GY239, isolated from the Southern Atlantic Ocean.</title>
        <authorList>
            <person name="Zhang G."/>
        </authorList>
    </citation>
    <scope>NUCLEOTIDE SEQUENCE [LARGE SCALE GENOMIC DNA]</scope>
    <source>
        <strain evidence="2 3">GY239</strain>
    </source>
</reference>
<dbReference type="AlphaFoldDB" id="A0A5R9A2M4"/>
<dbReference type="RefSeq" id="WP_138170918.1">
    <property type="nucleotide sequence ID" value="NZ_VAWA01000017.1"/>
</dbReference>
<sequence length="152" mass="16872">MGNTSRNFYARKVEVFSVESFRGGKAHDPVWAFTYGDREVDGDRYCMASLHAATDTSVVTVALGVALSELSEPVADDAVAESIISDTTLLQPLFERARSTARAALGIIDKVQDLGDMPELDIASDEEREVQREEYRRRRKADRAEADKQEDG</sequence>
<evidence type="ECO:0000256" key="1">
    <source>
        <dbReference type="SAM" id="MobiDB-lite"/>
    </source>
</evidence>
<feature type="region of interest" description="Disordered" evidence="1">
    <location>
        <begin position="118"/>
        <end position="152"/>
    </location>
</feature>
<protein>
    <submittedName>
        <fullName evidence="2">Uncharacterized protein</fullName>
    </submittedName>
</protein>
<name>A0A5R9A2M4_9MICC</name>
<feature type="compositionally biased region" description="Basic and acidic residues" evidence="1">
    <location>
        <begin position="129"/>
        <end position="152"/>
    </location>
</feature>
<comment type="caution">
    <text evidence="2">The sequence shown here is derived from an EMBL/GenBank/DDBJ whole genome shotgun (WGS) entry which is preliminary data.</text>
</comment>
<evidence type="ECO:0000313" key="3">
    <source>
        <dbReference type="Proteomes" id="UP000306544"/>
    </source>
</evidence>
<dbReference type="Proteomes" id="UP000306544">
    <property type="component" value="Unassembled WGS sequence"/>
</dbReference>
<feature type="compositionally biased region" description="Acidic residues" evidence="1">
    <location>
        <begin position="118"/>
        <end position="128"/>
    </location>
</feature>
<organism evidence="2 3">
    <name type="scientific">Nesterenkonia sphaerica</name>
    <dbReference type="NCBI Taxonomy" id="1804988"/>
    <lineage>
        <taxon>Bacteria</taxon>
        <taxon>Bacillati</taxon>
        <taxon>Actinomycetota</taxon>
        <taxon>Actinomycetes</taxon>
        <taxon>Micrococcales</taxon>
        <taxon>Micrococcaceae</taxon>
        <taxon>Nesterenkonia</taxon>
    </lineage>
</organism>
<dbReference type="EMBL" id="VAWA01000017">
    <property type="protein sequence ID" value="TLP72949.1"/>
    <property type="molecule type" value="Genomic_DNA"/>
</dbReference>